<feature type="region of interest" description="Disordered" evidence="1">
    <location>
        <begin position="47"/>
        <end position="70"/>
    </location>
</feature>
<feature type="region of interest" description="Disordered" evidence="1">
    <location>
        <begin position="90"/>
        <end position="111"/>
    </location>
</feature>
<dbReference type="Proteomes" id="UP001385951">
    <property type="component" value="Unassembled WGS sequence"/>
</dbReference>
<protein>
    <submittedName>
        <fullName evidence="2">Uncharacterized protein</fullName>
    </submittedName>
</protein>
<sequence length="532" mass="57928">MSSSPSPQWTVLPPPIVDSQPVNNLFNSSFSDPNTEIDELANDEDLFPHASPQNNQAKSMRQRQSTKRKVKMGVKTSLLFDYKQPVTSISADKSKPSNLQVEDISPDSESTPVVLKAKPNVQGLHSTRSTSLKFTSHSDFRRSNLFWMSSKPITCQQILNNLLKHRAGTSPVTSVTNPPTVSKYLEQKDVSIVDTIPALSSPKPSFYEDNMVVDLAESAETEKSEGEEGEAVGVAMEVDIPPLPNLNSTASSILGALAAVSIKEHTAFEELPQPPSKLPISIKPTTPIIQTARAAATASNSPNASIPPALPVPESLSIPISPPPSIPITSPITPTSPYASISTADIRNEAHAAKLFVPPSRKRPLQDSYRPNNAGDRPSSPKRMKCSVGGMTPPMSWKSSTTKPRSSTGENSVECHSAGFGEQLAVGWKKSILELEEALVNVSENQGKLGLSDAVKRYHYALENARSAIGIIDDGKKLISIWVIQSSGICKAMKRFSERTTCQEQSSVHSLRERAKNIVELWETRFAEEKYR</sequence>
<organism evidence="2 3">
    <name type="scientific">Cerrena zonata</name>
    <dbReference type="NCBI Taxonomy" id="2478898"/>
    <lineage>
        <taxon>Eukaryota</taxon>
        <taxon>Fungi</taxon>
        <taxon>Dikarya</taxon>
        <taxon>Basidiomycota</taxon>
        <taxon>Agaricomycotina</taxon>
        <taxon>Agaricomycetes</taxon>
        <taxon>Polyporales</taxon>
        <taxon>Cerrenaceae</taxon>
        <taxon>Cerrena</taxon>
    </lineage>
</organism>
<feature type="compositionally biased region" description="Polar residues" evidence="1">
    <location>
        <begin position="397"/>
        <end position="411"/>
    </location>
</feature>
<evidence type="ECO:0000256" key="1">
    <source>
        <dbReference type="SAM" id="MobiDB-lite"/>
    </source>
</evidence>
<evidence type="ECO:0000313" key="2">
    <source>
        <dbReference type="EMBL" id="KAK7695602.1"/>
    </source>
</evidence>
<gene>
    <name evidence="2" type="ORF">QCA50_000238</name>
</gene>
<keyword evidence="3" id="KW-1185">Reference proteome</keyword>
<name>A0AAW0GSI6_9APHY</name>
<proteinExistence type="predicted"/>
<comment type="caution">
    <text evidence="2">The sequence shown here is derived from an EMBL/GenBank/DDBJ whole genome shotgun (WGS) entry which is preliminary data.</text>
</comment>
<evidence type="ECO:0000313" key="3">
    <source>
        <dbReference type="Proteomes" id="UP001385951"/>
    </source>
</evidence>
<reference evidence="2 3" key="1">
    <citation type="submission" date="2022-09" db="EMBL/GenBank/DDBJ databases">
        <authorList>
            <person name="Palmer J.M."/>
        </authorList>
    </citation>
    <scope>NUCLEOTIDE SEQUENCE [LARGE SCALE GENOMIC DNA]</scope>
    <source>
        <strain evidence="2 3">DSM 7382</strain>
    </source>
</reference>
<dbReference type="AlphaFoldDB" id="A0AAW0GSI6"/>
<feature type="compositionally biased region" description="Basic residues" evidence="1">
    <location>
        <begin position="60"/>
        <end position="70"/>
    </location>
</feature>
<accession>A0AAW0GSI6</accession>
<dbReference type="EMBL" id="JASBNA010000001">
    <property type="protein sequence ID" value="KAK7695602.1"/>
    <property type="molecule type" value="Genomic_DNA"/>
</dbReference>
<feature type="region of interest" description="Disordered" evidence="1">
    <location>
        <begin position="353"/>
        <end position="414"/>
    </location>
</feature>
<feature type="compositionally biased region" description="Polar residues" evidence="1">
    <location>
        <begin position="90"/>
        <end position="100"/>
    </location>
</feature>